<comment type="activity regulation">
    <text evidence="10">Na(+) is not transported, but it plays an essential structural role and its presence is essential for fluoride channel function.</text>
</comment>
<evidence type="ECO:0000256" key="6">
    <source>
        <dbReference type="ARBA" id="ARBA00023303"/>
    </source>
</evidence>
<organism evidence="11 12">
    <name type="scientific">Halobacillus mangrovi</name>
    <dbReference type="NCBI Taxonomy" id="402384"/>
    <lineage>
        <taxon>Bacteria</taxon>
        <taxon>Bacillati</taxon>
        <taxon>Bacillota</taxon>
        <taxon>Bacilli</taxon>
        <taxon>Bacillales</taxon>
        <taxon>Bacillaceae</taxon>
        <taxon>Halobacillus</taxon>
    </lineage>
</organism>
<proteinExistence type="inferred from homology"/>
<dbReference type="InterPro" id="IPR003691">
    <property type="entry name" value="FluC"/>
</dbReference>
<dbReference type="EMBL" id="CP020772">
    <property type="protein sequence ID" value="ARI76654.1"/>
    <property type="molecule type" value="Genomic_DNA"/>
</dbReference>
<feature type="binding site" evidence="10">
    <location>
        <position position="78"/>
    </location>
    <ligand>
        <name>Na(+)</name>
        <dbReference type="ChEBI" id="CHEBI:29101"/>
        <note>structural</note>
    </ligand>
</feature>
<keyword evidence="10" id="KW-0813">Transport</keyword>
<evidence type="ECO:0000256" key="9">
    <source>
        <dbReference type="ARBA" id="ARBA00049940"/>
    </source>
</evidence>
<feature type="transmembrane region" description="Helical" evidence="10">
    <location>
        <begin position="36"/>
        <end position="56"/>
    </location>
</feature>
<dbReference type="KEGG" id="hmn:HM131_07285"/>
<keyword evidence="10" id="KW-0479">Metal-binding</keyword>
<name>A0A1W5ZTM0_9BACI</name>
<evidence type="ECO:0000256" key="5">
    <source>
        <dbReference type="ARBA" id="ARBA00023136"/>
    </source>
</evidence>
<keyword evidence="3 10" id="KW-0812">Transmembrane</keyword>
<dbReference type="STRING" id="402384.HM131_07285"/>
<dbReference type="PANTHER" id="PTHR28259">
    <property type="entry name" value="FLUORIDE EXPORT PROTEIN 1-RELATED"/>
    <property type="match status" value="1"/>
</dbReference>
<dbReference type="Proteomes" id="UP000192527">
    <property type="component" value="Chromosome"/>
</dbReference>
<comment type="subcellular location">
    <subcellularLocation>
        <location evidence="1 10">Cell membrane</location>
        <topology evidence="1 10">Multi-pass membrane protein</topology>
    </subcellularLocation>
</comment>
<gene>
    <name evidence="10" type="primary">fluC</name>
    <name evidence="10" type="synonym">crcB</name>
    <name evidence="11" type="ORF">HM131_07285</name>
</gene>
<dbReference type="GO" id="GO:0005886">
    <property type="term" value="C:plasma membrane"/>
    <property type="evidence" value="ECO:0007669"/>
    <property type="project" value="UniProtKB-SubCell"/>
</dbReference>
<dbReference type="RefSeq" id="WP_085029132.1">
    <property type="nucleotide sequence ID" value="NZ_CP020772.1"/>
</dbReference>
<comment type="function">
    <text evidence="9 10">Fluoride-specific ion channel. Important for reducing fluoride concentration in the cell, thus reducing its toxicity.</text>
</comment>
<keyword evidence="2 10" id="KW-1003">Cell membrane</keyword>
<comment type="similarity">
    <text evidence="7 10">Belongs to the fluoride channel Fluc/FEX (TC 1.A.43) family.</text>
</comment>
<dbReference type="PANTHER" id="PTHR28259:SF1">
    <property type="entry name" value="FLUORIDE EXPORT PROTEIN 1-RELATED"/>
    <property type="match status" value="1"/>
</dbReference>
<keyword evidence="10" id="KW-0406">Ion transport</keyword>
<protein>
    <recommendedName>
        <fullName evidence="10">Fluoride-specific ion channel FluC</fullName>
    </recommendedName>
</protein>
<feature type="transmembrane region" description="Helical" evidence="10">
    <location>
        <begin position="100"/>
        <end position="120"/>
    </location>
</feature>
<feature type="transmembrane region" description="Helical" evidence="10">
    <location>
        <begin position="68"/>
        <end position="88"/>
    </location>
</feature>
<keyword evidence="12" id="KW-1185">Reference proteome</keyword>
<dbReference type="OrthoDB" id="9799631at2"/>
<evidence type="ECO:0000256" key="4">
    <source>
        <dbReference type="ARBA" id="ARBA00022989"/>
    </source>
</evidence>
<evidence type="ECO:0000256" key="3">
    <source>
        <dbReference type="ARBA" id="ARBA00022692"/>
    </source>
</evidence>
<reference evidence="11 12" key="1">
    <citation type="submission" date="2017-04" db="EMBL/GenBank/DDBJ databases">
        <title>The whole genome sequencing and assembly of Halobacillus mangrovi strain.</title>
        <authorList>
            <person name="Lee S.-J."/>
            <person name="Park M.-K."/>
            <person name="Kim J.-Y."/>
            <person name="Lee Y.-J."/>
            <person name="Yi H."/>
            <person name="Bahn Y.-S."/>
            <person name="Kim J.F."/>
            <person name="Lee D.-W."/>
        </authorList>
    </citation>
    <scope>NUCLEOTIDE SEQUENCE [LARGE SCALE GENOMIC DNA]</scope>
    <source>
        <strain evidence="11 12">KTB 131</strain>
    </source>
</reference>
<keyword evidence="6 10" id="KW-0407">Ion channel</keyword>
<comment type="catalytic activity">
    <reaction evidence="8">
        <text>fluoride(in) = fluoride(out)</text>
        <dbReference type="Rhea" id="RHEA:76159"/>
        <dbReference type="ChEBI" id="CHEBI:17051"/>
    </reaction>
    <physiologicalReaction direction="left-to-right" evidence="8">
        <dbReference type="Rhea" id="RHEA:76160"/>
    </physiologicalReaction>
</comment>
<keyword evidence="5 10" id="KW-0472">Membrane</keyword>
<dbReference type="GO" id="GO:0046872">
    <property type="term" value="F:metal ion binding"/>
    <property type="evidence" value="ECO:0007669"/>
    <property type="project" value="UniProtKB-KW"/>
</dbReference>
<evidence type="ECO:0000256" key="1">
    <source>
        <dbReference type="ARBA" id="ARBA00004651"/>
    </source>
</evidence>
<dbReference type="GO" id="GO:0062054">
    <property type="term" value="F:fluoride channel activity"/>
    <property type="evidence" value="ECO:0007669"/>
    <property type="project" value="UniProtKB-UniRule"/>
</dbReference>
<evidence type="ECO:0000313" key="12">
    <source>
        <dbReference type="Proteomes" id="UP000192527"/>
    </source>
</evidence>
<evidence type="ECO:0000256" key="8">
    <source>
        <dbReference type="ARBA" id="ARBA00035585"/>
    </source>
</evidence>
<accession>A0A1W5ZTM0</accession>
<feature type="binding site" evidence="10">
    <location>
        <position position="75"/>
    </location>
    <ligand>
        <name>Na(+)</name>
        <dbReference type="ChEBI" id="CHEBI:29101"/>
        <note>structural</note>
    </ligand>
</feature>
<keyword evidence="4 10" id="KW-1133">Transmembrane helix</keyword>
<dbReference type="HAMAP" id="MF_00454">
    <property type="entry name" value="FluC"/>
    <property type="match status" value="1"/>
</dbReference>
<dbReference type="Pfam" id="PF02537">
    <property type="entry name" value="CRCB"/>
    <property type="match status" value="1"/>
</dbReference>
<evidence type="ECO:0000256" key="10">
    <source>
        <dbReference type="HAMAP-Rule" id="MF_00454"/>
    </source>
</evidence>
<dbReference type="AlphaFoldDB" id="A0A1W5ZTM0"/>
<dbReference type="GO" id="GO:0140114">
    <property type="term" value="P:cellular detoxification of fluoride"/>
    <property type="evidence" value="ECO:0007669"/>
    <property type="project" value="UniProtKB-UniRule"/>
</dbReference>
<sequence>MRKSIYLGIGLGGGLGSSLRYGVSSLLNSPGGFPYGTLAVNLIGCLLLTLLYEIFLHSTGKAKQLHKALATGMIGSFTTFSAFSAESVQLFDRSPMLACYYMIATIVGGLGMTMLGHLWGRRWRI</sequence>
<keyword evidence="10" id="KW-0915">Sodium</keyword>
<evidence type="ECO:0000313" key="11">
    <source>
        <dbReference type="EMBL" id="ARI76654.1"/>
    </source>
</evidence>
<evidence type="ECO:0000256" key="7">
    <source>
        <dbReference type="ARBA" id="ARBA00035120"/>
    </source>
</evidence>
<evidence type="ECO:0000256" key="2">
    <source>
        <dbReference type="ARBA" id="ARBA00022475"/>
    </source>
</evidence>